<dbReference type="Pfam" id="PF00176">
    <property type="entry name" value="SNF2-rel_dom"/>
    <property type="match status" value="1"/>
</dbReference>
<dbReference type="AlphaFoldDB" id="A0A9Q3FMF1"/>
<name>A0A9Q3FMF1_9BASI</name>
<sequence length="96" mass="10634">MVSSFESVLANTPLGGLHADDMGLGKTIQAIALIVTSKEWLIYTPTLHTYHYNLPTCLNNQLESRNIEKFSGLSAASQHLPRPHLSLIIQEQHPTI</sequence>
<gene>
    <name evidence="4" type="ORF">O181_079627</name>
</gene>
<feature type="domain" description="SNF2 N-terminal" evidence="3">
    <location>
        <begin position="11"/>
        <end position="38"/>
    </location>
</feature>
<dbReference type="SUPFAM" id="SSF52540">
    <property type="entry name" value="P-loop containing nucleoside triphosphate hydrolases"/>
    <property type="match status" value="1"/>
</dbReference>
<comment type="caution">
    <text evidence="4">The sequence shown here is derived from an EMBL/GenBank/DDBJ whole genome shotgun (WGS) entry which is preliminary data.</text>
</comment>
<dbReference type="InterPro" id="IPR027417">
    <property type="entry name" value="P-loop_NTPase"/>
</dbReference>
<dbReference type="InterPro" id="IPR038718">
    <property type="entry name" value="SNF2-like_sf"/>
</dbReference>
<organism evidence="4 5">
    <name type="scientific">Austropuccinia psidii MF-1</name>
    <dbReference type="NCBI Taxonomy" id="1389203"/>
    <lineage>
        <taxon>Eukaryota</taxon>
        <taxon>Fungi</taxon>
        <taxon>Dikarya</taxon>
        <taxon>Basidiomycota</taxon>
        <taxon>Pucciniomycotina</taxon>
        <taxon>Pucciniomycetes</taxon>
        <taxon>Pucciniales</taxon>
        <taxon>Sphaerophragmiaceae</taxon>
        <taxon>Austropuccinia</taxon>
    </lineage>
</organism>
<evidence type="ECO:0000256" key="2">
    <source>
        <dbReference type="ARBA" id="ARBA00022840"/>
    </source>
</evidence>
<evidence type="ECO:0000313" key="4">
    <source>
        <dbReference type="EMBL" id="MBW0539912.1"/>
    </source>
</evidence>
<keyword evidence="1" id="KW-0547">Nucleotide-binding</keyword>
<keyword evidence="5" id="KW-1185">Reference proteome</keyword>
<dbReference type="EMBL" id="AVOT02044549">
    <property type="protein sequence ID" value="MBW0539912.1"/>
    <property type="molecule type" value="Genomic_DNA"/>
</dbReference>
<dbReference type="Proteomes" id="UP000765509">
    <property type="component" value="Unassembled WGS sequence"/>
</dbReference>
<reference evidence="4" key="1">
    <citation type="submission" date="2021-03" db="EMBL/GenBank/DDBJ databases">
        <title>Draft genome sequence of rust myrtle Austropuccinia psidii MF-1, a brazilian biotype.</title>
        <authorList>
            <person name="Quecine M.C."/>
            <person name="Pachon D.M.R."/>
            <person name="Bonatelli M.L."/>
            <person name="Correr F.H."/>
            <person name="Franceschini L.M."/>
            <person name="Leite T.F."/>
            <person name="Margarido G.R.A."/>
            <person name="Almeida C.A."/>
            <person name="Ferrarezi J.A."/>
            <person name="Labate C.A."/>
        </authorList>
    </citation>
    <scope>NUCLEOTIDE SEQUENCE</scope>
    <source>
        <strain evidence="4">MF-1</strain>
    </source>
</reference>
<evidence type="ECO:0000256" key="1">
    <source>
        <dbReference type="ARBA" id="ARBA00022741"/>
    </source>
</evidence>
<evidence type="ECO:0000259" key="3">
    <source>
        <dbReference type="Pfam" id="PF00176"/>
    </source>
</evidence>
<dbReference type="GO" id="GO:0005524">
    <property type="term" value="F:ATP binding"/>
    <property type="evidence" value="ECO:0007669"/>
    <property type="project" value="InterPro"/>
</dbReference>
<proteinExistence type="predicted"/>
<evidence type="ECO:0000313" key="5">
    <source>
        <dbReference type="Proteomes" id="UP000765509"/>
    </source>
</evidence>
<dbReference type="Gene3D" id="3.40.50.10810">
    <property type="entry name" value="Tandem AAA-ATPase domain"/>
    <property type="match status" value="1"/>
</dbReference>
<keyword evidence="2" id="KW-0067">ATP-binding</keyword>
<protein>
    <recommendedName>
        <fullName evidence="3">SNF2 N-terminal domain-containing protein</fullName>
    </recommendedName>
</protein>
<accession>A0A9Q3FMF1</accession>
<dbReference type="InterPro" id="IPR000330">
    <property type="entry name" value="SNF2_N"/>
</dbReference>